<name>A0ABT3GMU4_9BACT</name>
<keyword evidence="3" id="KW-1185">Reference proteome</keyword>
<keyword evidence="1" id="KW-0472">Membrane</keyword>
<keyword evidence="1" id="KW-0812">Transmembrane</keyword>
<protein>
    <recommendedName>
        <fullName evidence="4">Transmembrane protein</fullName>
    </recommendedName>
</protein>
<evidence type="ECO:0000256" key="1">
    <source>
        <dbReference type="SAM" id="Phobius"/>
    </source>
</evidence>
<evidence type="ECO:0008006" key="4">
    <source>
        <dbReference type="Google" id="ProtNLM"/>
    </source>
</evidence>
<evidence type="ECO:0000313" key="2">
    <source>
        <dbReference type="EMBL" id="MCW1924841.1"/>
    </source>
</evidence>
<proteinExistence type="predicted"/>
<organism evidence="2 3">
    <name type="scientific">Luteolibacter arcticus</name>
    <dbReference type="NCBI Taxonomy" id="1581411"/>
    <lineage>
        <taxon>Bacteria</taxon>
        <taxon>Pseudomonadati</taxon>
        <taxon>Verrucomicrobiota</taxon>
        <taxon>Verrucomicrobiia</taxon>
        <taxon>Verrucomicrobiales</taxon>
        <taxon>Verrucomicrobiaceae</taxon>
        <taxon>Luteolibacter</taxon>
    </lineage>
</organism>
<keyword evidence="1" id="KW-1133">Transmembrane helix</keyword>
<dbReference type="RefSeq" id="WP_264488950.1">
    <property type="nucleotide sequence ID" value="NZ_JAPDDT010000010.1"/>
</dbReference>
<dbReference type="Proteomes" id="UP001320876">
    <property type="component" value="Unassembled WGS sequence"/>
</dbReference>
<accession>A0ABT3GMU4</accession>
<reference evidence="2 3" key="1">
    <citation type="submission" date="2022-10" db="EMBL/GenBank/DDBJ databases">
        <title>Luteolibacter arcticus strain CCTCC AB 2014275, whole genome shotgun sequencing project.</title>
        <authorList>
            <person name="Zhao G."/>
            <person name="Shen L."/>
        </authorList>
    </citation>
    <scope>NUCLEOTIDE SEQUENCE [LARGE SCALE GENOMIC DNA]</scope>
    <source>
        <strain evidence="2 3">CCTCC AB 2014275</strain>
    </source>
</reference>
<gene>
    <name evidence="2" type="ORF">OKA05_19915</name>
</gene>
<dbReference type="EMBL" id="JAPDDT010000010">
    <property type="protein sequence ID" value="MCW1924841.1"/>
    <property type="molecule type" value="Genomic_DNA"/>
</dbReference>
<feature type="transmembrane region" description="Helical" evidence="1">
    <location>
        <begin position="105"/>
        <end position="128"/>
    </location>
</feature>
<comment type="caution">
    <text evidence="2">The sequence shown here is derived from an EMBL/GenBank/DDBJ whole genome shotgun (WGS) entry which is preliminary data.</text>
</comment>
<sequence>MSENPYAPPSAGAGPEADYNQRPALREIVVAWEKLRLWYNAILAIPGVVAIVGWVGEQGMPLSIALIMAVMVAVGANFCFLLGPVAELYLRGLFRQGQPLGRGRLLIFGAGVVVSLGVFAVAMAGGWLV</sequence>
<feature type="transmembrane region" description="Helical" evidence="1">
    <location>
        <begin position="37"/>
        <end position="56"/>
    </location>
</feature>
<evidence type="ECO:0000313" key="3">
    <source>
        <dbReference type="Proteomes" id="UP001320876"/>
    </source>
</evidence>
<feature type="transmembrane region" description="Helical" evidence="1">
    <location>
        <begin position="62"/>
        <end position="85"/>
    </location>
</feature>